<dbReference type="InterPro" id="IPR036896">
    <property type="entry name" value="Avidin-like_sf"/>
</dbReference>
<evidence type="ECO:0000313" key="4">
    <source>
        <dbReference type="EMBL" id="NXU55073.1"/>
    </source>
</evidence>
<dbReference type="GO" id="GO:0009374">
    <property type="term" value="F:biotin binding"/>
    <property type="evidence" value="ECO:0007669"/>
    <property type="project" value="InterPro"/>
</dbReference>
<protein>
    <submittedName>
        <fullName evidence="4">AVR1 protein</fullName>
    </submittedName>
</protein>
<dbReference type="InterPro" id="IPR051764">
    <property type="entry name" value="Avidin/Streptavidin-rel"/>
</dbReference>
<dbReference type="SUPFAM" id="SSF50876">
    <property type="entry name" value="Avidin/streptavidin"/>
    <property type="match status" value="1"/>
</dbReference>
<dbReference type="EMBL" id="VZTY01022582">
    <property type="protein sequence ID" value="NXU55073.1"/>
    <property type="molecule type" value="Genomic_DNA"/>
</dbReference>
<keyword evidence="3" id="KW-0732">Signal</keyword>
<comment type="subcellular location">
    <subcellularLocation>
        <location evidence="1">Secreted</location>
    </subcellularLocation>
</comment>
<organism evidence="4 5">
    <name type="scientific">Turnix velox</name>
    <name type="common">Little buttonquail</name>
    <dbReference type="NCBI Taxonomy" id="2529409"/>
    <lineage>
        <taxon>Eukaryota</taxon>
        <taxon>Metazoa</taxon>
        <taxon>Chordata</taxon>
        <taxon>Craniata</taxon>
        <taxon>Vertebrata</taxon>
        <taxon>Euteleostomi</taxon>
        <taxon>Archelosauria</taxon>
        <taxon>Archosauria</taxon>
        <taxon>Dinosauria</taxon>
        <taxon>Saurischia</taxon>
        <taxon>Theropoda</taxon>
        <taxon>Coelurosauria</taxon>
        <taxon>Aves</taxon>
        <taxon>Neognathae</taxon>
        <taxon>Neoaves</taxon>
        <taxon>Charadriiformes</taxon>
        <taxon>Turnicidae</taxon>
        <taxon>Turnix</taxon>
    </lineage>
</organism>
<feature type="non-terminal residue" evidence="4">
    <location>
        <position position="1"/>
    </location>
</feature>
<sequence length="50" mass="5339">CNLTGRWANDLGSNMTIGPVSNTGKFEGSYFTAVADSEEKIVPSPMIGFQ</sequence>
<proteinExistence type="predicted"/>
<dbReference type="PROSITE" id="PS51326">
    <property type="entry name" value="AVIDIN_2"/>
    <property type="match status" value="1"/>
</dbReference>
<dbReference type="GO" id="GO:0005576">
    <property type="term" value="C:extracellular region"/>
    <property type="evidence" value="ECO:0007669"/>
    <property type="project" value="UniProtKB-SubCell"/>
</dbReference>
<comment type="caution">
    <text evidence="4">The sequence shown here is derived from an EMBL/GenBank/DDBJ whole genome shotgun (WGS) entry which is preliminary data.</text>
</comment>
<keyword evidence="2" id="KW-0964">Secreted</keyword>
<evidence type="ECO:0000313" key="5">
    <source>
        <dbReference type="Proteomes" id="UP000582182"/>
    </source>
</evidence>
<dbReference type="Proteomes" id="UP000582182">
    <property type="component" value="Unassembled WGS sequence"/>
</dbReference>
<evidence type="ECO:0000256" key="1">
    <source>
        <dbReference type="ARBA" id="ARBA00004613"/>
    </source>
</evidence>
<evidence type="ECO:0000256" key="3">
    <source>
        <dbReference type="ARBA" id="ARBA00022729"/>
    </source>
</evidence>
<feature type="non-terminal residue" evidence="4">
    <location>
        <position position="50"/>
    </location>
</feature>
<dbReference type="Pfam" id="PF01382">
    <property type="entry name" value="Avidin"/>
    <property type="match status" value="1"/>
</dbReference>
<dbReference type="OrthoDB" id="9423317at2759"/>
<dbReference type="AlphaFoldDB" id="A0A7L3LN96"/>
<gene>
    <name evidence="4" type="primary">Avr1</name>
    <name evidence="4" type="ORF">TURVEL_R13648</name>
</gene>
<keyword evidence="5" id="KW-1185">Reference proteome</keyword>
<dbReference type="PANTHER" id="PTHR34399:SF3">
    <property type="entry name" value="AVID PROTEIN-RELATED"/>
    <property type="match status" value="1"/>
</dbReference>
<evidence type="ECO:0000256" key="2">
    <source>
        <dbReference type="ARBA" id="ARBA00022525"/>
    </source>
</evidence>
<reference evidence="4 5" key="1">
    <citation type="submission" date="2019-09" db="EMBL/GenBank/DDBJ databases">
        <title>Bird 10,000 Genomes (B10K) Project - Family phase.</title>
        <authorList>
            <person name="Zhang G."/>
        </authorList>
    </citation>
    <scope>NUCLEOTIDE SEQUENCE [LARGE SCALE GENOMIC DNA]</scope>
    <source>
        <strain evidence="4">B10K-DU-029-46</strain>
    </source>
</reference>
<dbReference type="Gene3D" id="2.40.128.30">
    <property type="entry name" value="Avidin-like"/>
    <property type="match status" value="1"/>
</dbReference>
<dbReference type="PANTHER" id="PTHR34399">
    <property type="entry name" value="AVIDIN-RELATED"/>
    <property type="match status" value="1"/>
</dbReference>
<accession>A0A7L3LN96</accession>
<dbReference type="InterPro" id="IPR005468">
    <property type="entry name" value="Avidin/str"/>
</dbReference>
<name>A0A7L3LN96_9CHAR</name>